<evidence type="ECO:0000313" key="3">
    <source>
        <dbReference type="Proteomes" id="UP000237839"/>
    </source>
</evidence>
<protein>
    <submittedName>
        <fullName evidence="2">Phage virion morphogenesis protein</fullName>
    </submittedName>
</protein>
<proteinExistence type="predicted"/>
<dbReference type="NCBIfam" id="TIGR01635">
    <property type="entry name" value="tail_comp_S"/>
    <property type="match status" value="1"/>
</dbReference>
<accession>A0A2S9GT28</accession>
<dbReference type="OrthoDB" id="6402405at2"/>
<reference evidence="2 3" key="1">
    <citation type="submission" date="2018-02" db="EMBL/GenBank/DDBJ databases">
        <title>Solimicrobium silvestre gen. nov., sp. nov., isolated from alpine forest soil.</title>
        <authorList>
            <person name="Margesin R."/>
            <person name="Albuquerque L."/>
            <person name="Zhang D.-C."/>
            <person name="Froufe H.J.C."/>
            <person name="Severino R."/>
            <person name="Roxo I."/>
            <person name="Egas C."/>
            <person name="Da Costa M.S."/>
        </authorList>
    </citation>
    <scope>NUCLEOTIDE SEQUENCE [LARGE SCALE GENOMIC DNA]</scope>
    <source>
        <strain evidence="2 3">S20-91</strain>
    </source>
</reference>
<dbReference type="Pfam" id="PF05069">
    <property type="entry name" value="Phage_tail_S"/>
    <property type="match status" value="1"/>
</dbReference>
<dbReference type="AlphaFoldDB" id="A0A2S9GT28"/>
<evidence type="ECO:0000256" key="1">
    <source>
        <dbReference type="SAM" id="MobiDB-lite"/>
    </source>
</evidence>
<gene>
    <name evidence="2" type="ORF">S2091_4455</name>
</gene>
<organism evidence="2 3">
    <name type="scientific">Solimicrobium silvestre</name>
    <dbReference type="NCBI Taxonomy" id="2099400"/>
    <lineage>
        <taxon>Bacteria</taxon>
        <taxon>Pseudomonadati</taxon>
        <taxon>Pseudomonadota</taxon>
        <taxon>Betaproteobacteria</taxon>
        <taxon>Burkholderiales</taxon>
        <taxon>Oxalobacteraceae</taxon>
        <taxon>Solimicrobium</taxon>
    </lineage>
</organism>
<dbReference type="RefSeq" id="WP_105534181.1">
    <property type="nucleotide sequence ID" value="NZ_PUGF01000034.1"/>
</dbReference>
<name>A0A2S9GT28_9BURK</name>
<dbReference type="EMBL" id="PUGF01000034">
    <property type="protein sequence ID" value="PRC90874.1"/>
    <property type="molecule type" value="Genomic_DNA"/>
</dbReference>
<evidence type="ECO:0000313" key="2">
    <source>
        <dbReference type="EMBL" id="PRC90874.1"/>
    </source>
</evidence>
<dbReference type="InterPro" id="IPR006522">
    <property type="entry name" value="Phage_virion_morphogenesis"/>
</dbReference>
<feature type="region of interest" description="Disordered" evidence="1">
    <location>
        <begin position="40"/>
        <end position="71"/>
    </location>
</feature>
<comment type="caution">
    <text evidence="2">The sequence shown here is derived from an EMBL/GenBank/DDBJ whole genome shotgun (WGS) entry which is preliminary data.</text>
</comment>
<dbReference type="Proteomes" id="UP000237839">
    <property type="component" value="Unassembled WGS sequence"/>
</dbReference>
<keyword evidence="3" id="KW-1185">Reference proteome</keyword>
<feature type="compositionally biased region" description="Basic residues" evidence="1">
    <location>
        <begin position="57"/>
        <end position="71"/>
    </location>
</feature>
<feature type="compositionally biased region" description="Polar residues" evidence="1">
    <location>
        <begin position="40"/>
        <end position="56"/>
    </location>
</feature>
<sequence>MSDDLSTIATWAGALLHKLNPAQRRQVMIKIAQDLRRNQAQRITNQQTPDSISYTPRKQRKKLREKQGRIKRQKAAMFNKLRTTKHLKTRQDAQQLTVGFYGRVARIARVHQEGLKDKVAKNGVDYQYPERQLLGFSPGDHTLIKESLLLHLNND</sequence>